<protein>
    <submittedName>
        <fullName evidence="2">Uncharacterized protein</fullName>
    </submittedName>
</protein>
<evidence type="ECO:0000256" key="1">
    <source>
        <dbReference type="SAM" id="MobiDB-lite"/>
    </source>
</evidence>
<gene>
    <name evidence="2" type="ORF">G4V63_13235</name>
</gene>
<dbReference type="AlphaFoldDB" id="A0A7C9RGB8"/>
<name>A0A7C9RGB8_9BRAD</name>
<dbReference type="Proteomes" id="UP000480266">
    <property type="component" value="Unassembled WGS sequence"/>
</dbReference>
<comment type="caution">
    <text evidence="2">The sequence shown here is derived from an EMBL/GenBank/DDBJ whole genome shotgun (WGS) entry which is preliminary data.</text>
</comment>
<evidence type="ECO:0000313" key="3">
    <source>
        <dbReference type="Proteomes" id="UP000480266"/>
    </source>
</evidence>
<accession>A0A7C9RGB8</accession>
<sequence>MACQISWAWRHRPGPETGILSSSKKELCWILSGDSAKEKLDIAPAHGVARGSQNKETADTKKMKPPGGKVARIEGIG</sequence>
<keyword evidence="3" id="KW-1185">Reference proteome</keyword>
<feature type="region of interest" description="Disordered" evidence="1">
    <location>
        <begin position="48"/>
        <end position="68"/>
    </location>
</feature>
<dbReference type="EMBL" id="JAAMRR010000696">
    <property type="protein sequence ID" value="NGX96140.1"/>
    <property type="molecule type" value="Genomic_DNA"/>
</dbReference>
<reference evidence="2" key="1">
    <citation type="submission" date="2020-02" db="EMBL/GenBank/DDBJ databases">
        <title>Draft genome sequence of Candidatus Afipia apatlaquensis IBT-C3, a potential strain for decolorization of textile dyes.</title>
        <authorList>
            <person name="Sanchez-Reyes A."/>
            <person name="Breton-Deval L."/>
            <person name="Mangelson H."/>
            <person name="Sanchez-Flores A."/>
        </authorList>
    </citation>
    <scope>NUCLEOTIDE SEQUENCE [LARGE SCALE GENOMIC DNA]</scope>
    <source>
        <strain evidence="2">IBT-C3</strain>
    </source>
</reference>
<evidence type="ECO:0000313" key="2">
    <source>
        <dbReference type="EMBL" id="NGX96140.1"/>
    </source>
</evidence>
<organism evidence="2 3">
    <name type="scientific">Candidatus Afipia apatlaquensis</name>
    <dbReference type="NCBI Taxonomy" id="2712852"/>
    <lineage>
        <taxon>Bacteria</taxon>
        <taxon>Pseudomonadati</taxon>
        <taxon>Pseudomonadota</taxon>
        <taxon>Alphaproteobacteria</taxon>
        <taxon>Hyphomicrobiales</taxon>
        <taxon>Nitrobacteraceae</taxon>
        <taxon>Afipia</taxon>
    </lineage>
</organism>
<proteinExistence type="predicted"/>